<evidence type="ECO:0000313" key="18">
    <source>
        <dbReference type="Proteomes" id="UP000237246"/>
    </source>
</evidence>
<feature type="compositionally biased region" description="Basic and acidic residues" evidence="15">
    <location>
        <begin position="258"/>
        <end position="272"/>
    </location>
</feature>
<evidence type="ECO:0000256" key="3">
    <source>
        <dbReference type="ARBA" id="ARBA00022490"/>
    </source>
</evidence>
<evidence type="ECO:0000256" key="12">
    <source>
        <dbReference type="ARBA" id="ARBA00023303"/>
    </source>
</evidence>
<dbReference type="Gene3D" id="1.20.1050.10">
    <property type="match status" value="1"/>
</dbReference>
<feature type="compositionally biased region" description="Gly residues" evidence="15">
    <location>
        <begin position="400"/>
        <end position="416"/>
    </location>
</feature>
<dbReference type="GO" id="GO:0005254">
    <property type="term" value="F:chloride channel activity"/>
    <property type="evidence" value="ECO:0007669"/>
    <property type="project" value="UniProtKB-KW"/>
</dbReference>
<dbReference type="SFLD" id="SFLDG00358">
    <property type="entry name" value="Main_(cytGST)"/>
    <property type="match status" value="1"/>
</dbReference>
<comment type="domain">
    <text evidence="14">Members of this family may change from a globular, soluble state to a state where the N-terminal domain is inserted into the membrane and functions as chloride channel. A conformation change of the N-terminal domain is thought to expose hydrophobic surfaces that trigger membrane insertion.</text>
</comment>
<evidence type="ECO:0000256" key="6">
    <source>
        <dbReference type="ARBA" id="ARBA00022989"/>
    </source>
</evidence>
<reference evidence="17 18" key="1">
    <citation type="submission" date="2018-01" db="EMBL/GenBank/DDBJ databases">
        <title>Comparison of the Chinese Bamboo Partridge and Red Junglefowl genome sequences highlights the importance of demography in genome evolution.</title>
        <authorList>
            <person name="Tiley G.P."/>
            <person name="Kimball R.T."/>
            <person name="Braun E.L."/>
            <person name="Burleigh J.G."/>
        </authorList>
    </citation>
    <scope>NUCLEOTIDE SEQUENCE [LARGE SCALE GENOMIC DNA]</scope>
    <source>
        <strain evidence="17">RTK389</strain>
        <tissue evidence="17">Blood</tissue>
    </source>
</reference>
<dbReference type="InterPro" id="IPR036282">
    <property type="entry name" value="Glutathione-S-Trfase_C_sf"/>
</dbReference>
<evidence type="ECO:0000256" key="7">
    <source>
        <dbReference type="ARBA" id="ARBA00023002"/>
    </source>
</evidence>
<dbReference type="InterPro" id="IPR010987">
    <property type="entry name" value="Glutathione-S-Trfase_C-like"/>
</dbReference>
<keyword evidence="12 14" id="KW-0407">Ion channel</keyword>
<evidence type="ECO:0000256" key="13">
    <source>
        <dbReference type="ARBA" id="ARBA00024167"/>
    </source>
</evidence>
<dbReference type="InterPro" id="IPR002946">
    <property type="entry name" value="CLIC"/>
</dbReference>
<keyword evidence="7" id="KW-0560">Oxidoreductase</keyword>
<dbReference type="GO" id="GO:0031751">
    <property type="term" value="F:D4 dopamine receptor binding"/>
    <property type="evidence" value="ECO:0007669"/>
    <property type="project" value="TreeGrafter"/>
</dbReference>
<evidence type="ECO:0000256" key="10">
    <source>
        <dbReference type="ARBA" id="ARBA00023173"/>
    </source>
</evidence>
<feature type="compositionally biased region" description="Acidic residues" evidence="15">
    <location>
        <begin position="326"/>
        <end position="341"/>
    </location>
</feature>
<evidence type="ECO:0000256" key="15">
    <source>
        <dbReference type="SAM" id="MobiDB-lite"/>
    </source>
</evidence>
<evidence type="ECO:0000256" key="1">
    <source>
        <dbReference type="ARBA" id="ARBA00007655"/>
    </source>
</evidence>
<evidence type="ECO:0000256" key="14">
    <source>
        <dbReference type="RuleBase" id="RU362009"/>
    </source>
</evidence>
<comment type="caution">
    <text evidence="17">The sequence shown here is derived from an EMBL/GenBank/DDBJ whole genome shotgun (WGS) entry which is preliminary data.</text>
</comment>
<accession>A0A2P4THR2</accession>
<keyword evidence="11 14" id="KW-0868">Chloride</keyword>
<evidence type="ECO:0000313" key="17">
    <source>
        <dbReference type="EMBL" id="POI35880.1"/>
    </source>
</evidence>
<dbReference type="SFLD" id="SFLDS00019">
    <property type="entry name" value="Glutathione_Transferase_(cytos"/>
    <property type="match status" value="1"/>
</dbReference>
<dbReference type="CDD" id="cd03061">
    <property type="entry name" value="GST_N_CLIC"/>
    <property type="match status" value="1"/>
</dbReference>
<evidence type="ECO:0000256" key="11">
    <source>
        <dbReference type="ARBA" id="ARBA00023214"/>
    </source>
</evidence>
<dbReference type="GO" id="GO:0031749">
    <property type="term" value="F:D2 dopamine receptor binding"/>
    <property type="evidence" value="ECO:0007669"/>
    <property type="project" value="TreeGrafter"/>
</dbReference>
<dbReference type="InterPro" id="IPR053823">
    <property type="entry name" value="CLIC_N"/>
</dbReference>
<keyword evidence="6" id="KW-1133">Transmembrane helix</keyword>
<evidence type="ECO:0000259" key="16">
    <source>
        <dbReference type="PROSITE" id="PS50405"/>
    </source>
</evidence>
<dbReference type="InterPro" id="IPR040079">
    <property type="entry name" value="Glutathione_S-Trfase"/>
</dbReference>
<dbReference type="FunFam" id="1.20.1050.10:FF:000118">
    <property type="entry name" value="Chloride intracellular channel 3"/>
    <property type="match status" value="1"/>
</dbReference>
<feature type="compositionally biased region" description="Low complexity" evidence="15">
    <location>
        <begin position="54"/>
        <end position="67"/>
    </location>
</feature>
<dbReference type="GO" id="GO:0034707">
    <property type="term" value="C:chloride channel complex"/>
    <property type="evidence" value="ECO:0007669"/>
    <property type="project" value="UniProtKB-KW"/>
</dbReference>
<dbReference type="GO" id="GO:0016491">
    <property type="term" value="F:oxidoreductase activity"/>
    <property type="evidence" value="ECO:0007669"/>
    <property type="project" value="UniProtKB-KW"/>
</dbReference>
<feature type="compositionally biased region" description="Acidic residues" evidence="15">
    <location>
        <begin position="273"/>
        <end position="290"/>
    </location>
</feature>
<proteinExistence type="inferred from homology"/>
<dbReference type="AlphaFoldDB" id="A0A2P4THR2"/>
<dbReference type="GO" id="GO:0005737">
    <property type="term" value="C:cytoplasm"/>
    <property type="evidence" value="ECO:0007669"/>
    <property type="project" value="UniProtKB-SubCell"/>
</dbReference>
<feature type="compositionally biased region" description="Low complexity" evidence="15">
    <location>
        <begin position="137"/>
        <end position="154"/>
    </location>
</feature>
<comment type="subcellular location">
    <subcellularLocation>
        <location evidence="14">Membrane</location>
        <topology evidence="14">Single-pass membrane protein</topology>
    </subcellularLocation>
    <subcellularLocation>
        <location evidence="14">Cytoplasm</location>
    </subcellularLocation>
</comment>
<protein>
    <recommendedName>
        <fullName evidence="14">Chloride intracellular channel protein</fullName>
    </recommendedName>
</protein>
<dbReference type="Proteomes" id="UP000237246">
    <property type="component" value="Unassembled WGS sequence"/>
</dbReference>
<name>A0A2P4THR2_BAMTH</name>
<keyword evidence="5 14" id="KW-0851">Voltage-gated channel</keyword>
<comment type="catalytic activity">
    <reaction evidence="13">
        <text>chloride(in) = chloride(out)</text>
        <dbReference type="Rhea" id="RHEA:29823"/>
        <dbReference type="ChEBI" id="CHEBI:17996"/>
    </reaction>
</comment>
<evidence type="ECO:0000256" key="5">
    <source>
        <dbReference type="ARBA" id="ARBA00022882"/>
    </source>
</evidence>
<dbReference type="FunFam" id="3.40.30.10:FF:000021">
    <property type="entry name" value="Chloride intracellular channel 4"/>
    <property type="match status" value="1"/>
</dbReference>
<dbReference type="SUPFAM" id="SSF47616">
    <property type="entry name" value="GST C-terminal domain-like"/>
    <property type="match status" value="1"/>
</dbReference>
<evidence type="ECO:0000256" key="4">
    <source>
        <dbReference type="ARBA" id="ARBA00022692"/>
    </source>
</evidence>
<feature type="domain" description="GST C-terminal" evidence="16">
    <location>
        <begin position="522"/>
        <end position="648"/>
    </location>
</feature>
<dbReference type="PROSITE" id="PS50405">
    <property type="entry name" value="GST_CTER"/>
    <property type="match status" value="1"/>
</dbReference>
<dbReference type="Pfam" id="PF22441">
    <property type="entry name" value="CLIC-like_N"/>
    <property type="match status" value="1"/>
</dbReference>
<comment type="similarity">
    <text evidence="1 14">Belongs to the chloride channel CLIC family.</text>
</comment>
<keyword evidence="4" id="KW-0812">Transmembrane</keyword>
<evidence type="ECO:0000256" key="2">
    <source>
        <dbReference type="ARBA" id="ARBA00022448"/>
    </source>
</evidence>
<evidence type="ECO:0000256" key="9">
    <source>
        <dbReference type="ARBA" id="ARBA00023136"/>
    </source>
</evidence>
<sequence length="648" mass="66958">MAESPGQPVGSDEPRGAGEEEGAEAVGKPQTALCPNGAAEPTDESSDGGGDAGGQEAAAVASEVPSEGGSGEPGGAAESPGTGQQEEAELPGPDRDGVALQGGEPPAAAGVDSAPAEVEPEQAAGKAVPVGTEPEEATVAPAVAEPEEVTVTTPSGSDPGDVVQEVNAVGAEPEEAVRNEAPSGTVPKEAMRQEAPSGTVPEEAMREAPSGTIPEEVVRDETPSETDPEEAVREEAPSGSSSEEAVREEAPVGTEPEEAVREEAPSELRPEEGVSEEEAPSGMEPEEETREEARVGTDPEDAVQEEAPSAPSPEDEAVTEEAPSGAEDEKEEEEAPVGDEEAPQRPGVAEDAVPAAGETDGGRRSPAVPEGEDGAEVLPGAERGAGTGEAAGAGEESAASGGGGAAAAGRPGGWPGPEGSEWESAGLSLNGVRGRAEDEEDETGSPTALEDEEEKQEYDISLFVKAGSDGESIGNCPFSQRLFMILWLKGVIFNVTTVDLKRKPADLQNLAPGTNPPFMTFDGEVKTDVNKIEEFLEEKLAPPRYPKLAPKHPESNSAGNDVFAKFSAFIKNPRKDANENLEKSLLKALRKLDNYLNSPLPDEIDAYSTEEITVSCRKFLDGDELTLADCNLLPKLHIIKVCICFSAS</sequence>
<keyword evidence="10 14" id="KW-0869">Chloride channel</keyword>
<keyword evidence="3 14" id="KW-0963">Cytoplasm</keyword>
<dbReference type="OrthoDB" id="1935530at2759"/>
<dbReference type="PANTHER" id="PTHR45476">
    <property type="entry name" value="CHLORIDE INTRACELLULAR CHANNEL PROTEIN 6-RELATED"/>
    <property type="match status" value="1"/>
</dbReference>
<organism evidence="17 18">
    <name type="scientific">Bambusicola thoracicus</name>
    <name type="common">Chinese bamboo-partridge</name>
    <name type="synonym">Perdix thoracica</name>
    <dbReference type="NCBI Taxonomy" id="9083"/>
    <lineage>
        <taxon>Eukaryota</taxon>
        <taxon>Metazoa</taxon>
        <taxon>Chordata</taxon>
        <taxon>Craniata</taxon>
        <taxon>Vertebrata</taxon>
        <taxon>Euteleostomi</taxon>
        <taxon>Archelosauria</taxon>
        <taxon>Archosauria</taxon>
        <taxon>Dinosauria</taxon>
        <taxon>Saurischia</taxon>
        <taxon>Theropoda</taxon>
        <taxon>Coelurosauria</taxon>
        <taxon>Aves</taxon>
        <taxon>Neognathae</taxon>
        <taxon>Galloanserae</taxon>
        <taxon>Galliformes</taxon>
        <taxon>Phasianidae</taxon>
        <taxon>Perdicinae</taxon>
        <taxon>Bambusicola</taxon>
    </lineage>
</organism>
<keyword evidence="8 14" id="KW-0406">Ion transport</keyword>
<dbReference type="Gene3D" id="3.40.30.10">
    <property type="entry name" value="Glutaredoxin"/>
    <property type="match status" value="1"/>
</dbReference>
<dbReference type="SUPFAM" id="SSF52833">
    <property type="entry name" value="Thioredoxin-like"/>
    <property type="match status" value="1"/>
</dbReference>
<dbReference type="InterPro" id="IPR036249">
    <property type="entry name" value="Thioredoxin-like_sf"/>
</dbReference>
<feature type="compositionally biased region" description="Acidic residues" evidence="15">
    <location>
        <begin position="437"/>
        <end position="456"/>
    </location>
</feature>
<dbReference type="PRINTS" id="PR01263">
    <property type="entry name" value="INTCLCHANNEL"/>
</dbReference>
<keyword evidence="9" id="KW-0472">Membrane</keyword>
<gene>
    <name evidence="17" type="ORF">CIB84_000368</name>
</gene>
<dbReference type="PANTHER" id="PTHR45476:SF1">
    <property type="entry name" value="CHLORIDE INTRACELLULAR CHANNEL PROTEIN 6"/>
    <property type="match status" value="1"/>
</dbReference>
<keyword evidence="18" id="KW-1185">Reference proteome</keyword>
<evidence type="ECO:0000256" key="8">
    <source>
        <dbReference type="ARBA" id="ARBA00023065"/>
    </source>
</evidence>
<dbReference type="GO" id="GO:0031750">
    <property type="term" value="F:D3 dopamine receptor binding"/>
    <property type="evidence" value="ECO:0007669"/>
    <property type="project" value="TreeGrafter"/>
</dbReference>
<dbReference type="EMBL" id="PPHD01000166">
    <property type="protein sequence ID" value="POI35880.1"/>
    <property type="molecule type" value="Genomic_DNA"/>
</dbReference>
<keyword evidence="2 14" id="KW-0813">Transport</keyword>
<feature type="region of interest" description="Disordered" evidence="15">
    <location>
        <begin position="1"/>
        <end position="456"/>
    </location>
</feature>